<sequence>MDGTGFFRNEPYYDNDSYTMFNRYGEARDQADGRPNDSLSDKSLTLKKKIFYCFTPKIAITTVLLITLCFLSMNLYILFDNAFNPDFAENNIIINIPVFFMKDGFAISYNHLRIAFSFVNSFFLSLSLVFTFGGYYTGALHFFKFQQFYILFELLVYLTLSIFIFCCYILGRSELSYVLKELQHFFGFCFLFTMGPRIIISIWVYYVLDSDIFDYPRYCIHSF</sequence>
<keyword evidence="1" id="KW-0812">Transmembrane</keyword>
<keyword evidence="1" id="KW-1133">Transmembrane helix</keyword>
<proteinExistence type="predicted"/>
<keyword evidence="2" id="KW-1185">Reference proteome</keyword>
<reference evidence="3" key="1">
    <citation type="submission" date="2017-02" db="UniProtKB">
        <authorList>
            <consortium name="WormBaseParasite"/>
        </authorList>
    </citation>
    <scope>IDENTIFICATION</scope>
</reference>
<evidence type="ECO:0000313" key="3">
    <source>
        <dbReference type="WBParaSite" id="SPAL_0000573700.1"/>
    </source>
</evidence>
<keyword evidence="1" id="KW-0472">Membrane</keyword>
<name>A0A0N5BIF3_STREA</name>
<evidence type="ECO:0000313" key="2">
    <source>
        <dbReference type="Proteomes" id="UP000046392"/>
    </source>
</evidence>
<dbReference type="AlphaFoldDB" id="A0A0N5BIF3"/>
<dbReference type="Proteomes" id="UP000046392">
    <property type="component" value="Unplaced"/>
</dbReference>
<organism evidence="2 3">
    <name type="scientific">Strongyloides papillosus</name>
    <name type="common">Intestinal threadworm</name>
    <dbReference type="NCBI Taxonomy" id="174720"/>
    <lineage>
        <taxon>Eukaryota</taxon>
        <taxon>Metazoa</taxon>
        <taxon>Ecdysozoa</taxon>
        <taxon>Nematoda</taxon>
        <taxon>Chromadorea</taxon>
        <taxon>Rhabditida</taxon>
        <taxon>Tylenchina</taxon>
        <taxon>Panagrolaimomorpha</taxon>
        <taxon>Strongyloidoidea</taxon>
        <taxon>Strongyloididae</taxon>
        <taxon>Strongyloides</taxon>
    </lineage>
</organism>
<accession>A0A0N5BIF3</accession>
<protein>
    <submittedName>
        <fullName evidence="3">Uncharacterized protein</fullName>
    </submittedName>
</protein>
<feature type="transmembrane region" description="Helical" evidence="1">
    <location>
        <begin position="58"/>
        <end position="79"/>
    </location>
</feature>
<evidence type="ECO:0000256" key="1">
    <source>
        <dbReference type="SAM" id="Phobius"/>
    </source>
</evidence>
<feature type="transmembrane region" description="Helical" evidence="1">
    <location>
        <begin position="183"/>
        <end position="208"/>
    </location>
</feature>
<feature type="transmembrane region" description="Helical" evidence="1">
    <location>
        <begin position="148"/>
        <end position="171"/>
    </location>
</feature>
<feature type="transmembrane region" description="Helical" evidence="1">
    <location>
        <begin position="114"/>
        <end position="136"/>
    </location>
</feature>
<dbReference type="WBParaSite" id="SPAL_0000573700.1">
    <property type="protein sequence ID" value="SPAL_0000573700.1"/>
    <property type="gene ID" value="SPAL_0000573700"/>
</dbReference>